<feature type="transmembrane region" description="Helical" evidence="2">
    <location>
        <begin position="136"/>
        <end position="159"/>
    </location>
</feature>
<name>A0A0N5A415_PARTI</name>
<reference evidence="4" key="1">
    <citation type="submission" date="2017-02" db="UniProtKB">
        <authorList>
            <consortium name="WormBaseParasite"/>
        </authorList>
    </citation>
    <scope>IDENTIFICATION</scope>
</reference>
<dbReference type="Proteomes" id="UP000038045">
    <property type="component" value="Unplaced"/>
</dbReference>
<keyword evidence="3" id="KW-1185">Reference proteome</keyword>
<feature type="transmembrane region" description="Helical" evidence="2">
    <location>
        <begin position="107"/>
        <end position="130"/>
    </location>
</feature>
<feature type="compositionally biased region" description="Polar residues" evidence="1">
    <location>
        <begin position="313"/>
        <end position="330"/>
    </location>
</feature>
<evidence type="ECO:0000256" key="1">
    <source>
        <dbReference type="SAM" id="MobiDB-lite"/>
    </source>
</evidence>
<feature type="region of interest" description="Disordered" evidence="1">
    <location>
        <begin position="270"/>
        <end position="291"/>
    </location>
</feature>
<accession>A0A0N5A415</accession>
<evidence type="ECO:0000313" key="4">
    <source>
        <dbReference type="WBParaSite" id="PTRK_0001636800.1"/>
    </source>
</evidence>
<keyword evidence="2" id="KW-0472">Membrane</keyword>
<keyword evidence="2" id="KW-0812">Transmembrane</keyword>
<protein>
    <submittedName>
        <fullName evidence="4">SH3 domain-containing protein</fullName>
    </submittedName>
</protein>
<evidence type="ECO:0000313" key="3">
    <source>
        <dbReference type="Proteomes" id="UP000038045"/>
    </source>
</evidence>
<feature type="compositionally biased region" description="Polar residues" evidence="1">
    <location>
        <begin position="418"/>
        <end position="428"/>
    </location>
</feature>
<proteinExistence type="predicted"/>
<dbReference type="WBParaSite" id="PTRK_0001636800.1">
    <property type="protein sequence ID" value="PTRK_0001636800.1"/>
    <property type="gene ID" value="PTRK_0001636800"/>
</dbReference>
<keyword evidence="2" id="KW-1133">Transmembrane helix</keyword>
<organism evidence="3 4">
    <name type="scientific">Parastrongyloides trichosuri</name>
    <name type="common">Possum-specific nematode worm</name>
    <dbReference type="NCBI Taxonomy" id="131310"/>
    <lineage>
        <taxon>Eukaryota</taxon>
        <taxon>Metazoa</taxon>
        <taxon>Ecdysozoa</taxon>
        <taxon>Nematoda</taxon>
        <taxon>Chromadorea</taxon>
        <taxon>Rhabditida</taxon>
        <taxon>Tylenchina</taxon>
        <taxon>Panagrolaimomorpha</taxon>
        <taxon>Strongyloidoidea</taxon>
        <taxon>Strongyloididae</taxon>
        <taxon>Parastrongyloides</taxon>
    </lineage>
</organism>
<evidence type="ECO:0000256" key="2">
    <source>
        <dbReference type="SAM" id="Phobius"/>
    </source>
</evidence>
<sequence>MITTIYDAISYYFFVIIYFFYYLLKGNSEDEENNGYKKKHEPYYNKLNNINKEYSSNEYYDNNNKYFNSQPNHYHSMSDKVDYNKNTGYLKKLYNVMGKLYLNLKYYIIKFCQGCFYGVKYLCSILYTPFSYLFDAIFYIIKIIVAAIIHVISTIWNFFFGKRKSIEGDEIGLRKKTDAVSEDIIVEEDKIDKQLPEERWIKRDNIKECEYGSIANTTEEPLKNCNKNKYEEGNIKSFQNPEIYPEDEGLLTQNINSDICNKTNETVMNKGNPYNVKGTENNTPPTPPPPLDDKFLKEFYKKDKLPETPSPQPTINEQPVRSHSSCSYTNTHEKNESNETGDWTTTRNVIIIDTNKNEKLDDNHFIFNNVTPRSQSKPPINPVSSDFFIGNSVFKPIADMEIYKNEFNRKTEDKWYDSKTSSNVPNNRNIREGTNFDANIHGSELKNKNYYVTTPSERNTPAFGTSTSFSNIRSVFDSSDSPTKLATNTINYMHNNIGNINENPTLMSCKRTFERRVIQRSYNQDSQGHLHKDWEVESFQAIKNEMPVSYNFYTRSAYK</sequence>
<feature type="region of interest" description="Disordered" evidence="1">
    <location>
        <begin position="416"/>
        <end position="435"/>
    </location>
</feature>
<dbReference type="AlphaFoldDB" id="A0A0N5A415"/>
<feature type="region of interest" description="Disordered" evidence="1">
    <location>
        <begin position="304"/>
        <end position="341"/>
    </location>
</feature>
<feature type="transmembrane region" description="Helical" evidence="2">
    <location>
        <begin position="6"/>
        <end position="24"/>
    </location>
</feature>